<comment type="caution">
    <text evidence="10">The sequence shown here is derived from an EMBL/GenBank/DDBJ whole genome shotgun (WGS) entry which is preliminary data.</text>
</comment>
<evidence type="ECO:0000256" key="3">
    <source>
        <dbReference type="ARBA" id="ARBA00022792"/>
    </source>
</evidence>
<evidence type="ECO:0000256" key="2">
    <source>
        <dbReference type="ARBA" id="ARBA00022692"/>
    </source>
</evidence>
<feature type="transmembrane region" description="Helical" evidence="8">
    <location>
        <begin position="178"/>
        <end position="201"/>
    </location>
</feature>
<evidence type="ECO:0000313" key="11">
    <source>
        <dbReference type="Proteomes" id="UP000719412"/>
    </source>
</evidence>
<evidence type="ECO:0000256" key="6">
    <source>
        <dbReference type="ARBA" id="ARBA00023136"/>
    </source>
</evidence>
<name>A0A8J6H799_TENMO</name>
<proteinExistence type="predicted"/>
<keyword evidence="3" id="KW-0999">Mitochondrion inner membrane</keyword>
<comment type="subcellular location">
    <subcellularLocation>
        <location evidence="1">Mitochondrion inner membrane</location>
        <topology evidence="1">Single-pass membrane protein</topology>
    </subcellularLocation>
</comment>
<reference evidence="10" key="2">
    <citation type="submission" date="2021-08" db="EMBL/GenBank/DDBJ databases">
        <authorList>
            <person name="Eriksson T."/>
        </authorList>
    </citation>
    <scope>NUCLEOTIDE SEQUENCE</scope>
    <source>
        <strain evidence="10">Stoneville</strain>
        <tissue evidence="10">Whole head</tissue>
    </source>
</reference>
<evidence type="ECO:0000256" key="1">
    <source>
        <dbReference type="ARBA" id="ARBA00004434"/>
    </source>
</evidence>
<evidence type="ECO:0000313" key="10">
    <source>
        <dbReference type="EMBL" id="KAH0809172.1"/>
    </source>
</evidence>
<keyword evidence="4 8" id="KW-1133">Transmembrane helix</keyword>
<keyword evidence="2 8" id="KW-0812">Transmembrane</keyword>
<dbReference type="PANTHER" id="PTHR14009:SF13">
    <property type="entry name" value="LETM1 DOMAIN-CONTAINING PROTEIN 1"/>
    <property type="match status" value="1"/>
</dbReference>
<dbReference type="GO" id="GO:0043022">
    <property type="term" value="F:ribosome binding"/>
    <property type="evidence" value="ECO:0007669"/>
    <property type="project" value="InterPro"/>
</dbReference>
<dbReference type="InterPro" id="IPR044202">
    <property type="entry name" value="LETM1/MDM38-like"/>
</dbReference>
<dbReference type="Pfam" id="PF07766">
    <property type="entry name" value="LETM1_RBD"/>
    <property type="match status" value="1"/>
</dbReference>
<keyword evidence="5 7" id="KW-0496">Mitochondrion</keyword>
<dbReference type="PANTHER" id="PTHR14009">
    <property type="entry name" value="LEUCINE ZIPPER-EF-HAND CONTAINING TRANSMEMBRANE PROTEIN"/>
    <property type="match status" value="1"/>
</dbReference>
<dbReference type="Proteomes" id="UP000719412">
    <property type="component" value="Unassembled WGS sequence"/>
</dbReference>
<evidence type="ECO:0000256" key="8">
    <source>
        <dbReference type="SAM" id="Phobius"/>
    </source>
</evidence>
<organism evidence="10 11">
    <name type="scientific">Tenebrio molitor</name>
    <name type="common">Yellow mealworm beetle</name>
    <dbReference type="NCBI Taxonomy" id="7067"/>
    <lineage>
        <taxon>Eukaryota</taxon>
        <taxon>Metazoa</taxon>
        <taxon>Ecdysozoa</taxon>
        <taxon>Arthropoda</taxon>
        <taxon>Hexapoda</taxon>
        <taxon>Insecta</taxon>
        <taxon>Pterygota</taxon>
        <taxon>Neoptera</taxon>
        <taxon>Endopterygota</taxon>
        <taxon>Coleoptera</taxon>
        <taxon>Polyphaga</taxon>
        <taxon>Cucujiformia</taxon>
        <taxon>Tenebrionidae</taxon>
        <taxon>Tenebrio</taxon>
    </lineage>
</organism>
<accession>A0A8J6H799</accession>
<dbReference type="InterPro" id="IPR033122">
    <property type="entry name" value="LETM1-like_RBD"/>
</dbReference>
<reference evidence="10" key="1">
    <citation type="journal article" date="2020" name="J Insects Food Feed">
        <title>The yellow mealworm (Tenebrio molitor) genome: a resource for the emerging insects as food and feed industry.</title>
        <authorList>
            <person name="Eriksson T."/>
            <person name="Andere A."/>
            <person name="Kelstrup H."/>
            <person name="Emery V."/>
            <person name="Picard C."/>
        </authorList>
    </citation>
    <scope>NUCLEOTIDE SEQUENCE</scope>
    <source>
        <strain evidence="10">Stoneville</strain>
        <tissue evidence="10">Whole head</tissue>
    </source>
</reference>
<dbReference type="GO" id="GO:0030003">
    <property type="term" value="P:intracellular monoatomic cation homeostasis"/>
    <property type="evidence" value="ECO:0007669"/>
    <property type="project" value="TreeGrafter"/>
</dbReference>
<protein>
    <recommendedName>
        <fullName evidence="9">Letm1 RBD domain-containing protein</fullName>
    </recommendedName>
</protein>
<evidence type="ECO:0000259" key="9">
    <source>
        <dbReference type="PROSITE" id="PS51758"/>
    </source>
</evidence>
<sequence length="405" mass="47733">MPTPLEPATCYLIQNKQEVFVDFSLSRCILIDNSSPTDDSDEYALYVVKVAKNVDATQVRTVSFRLHQTNVNSRHFHASPSLHRKSLYKTESKKIRFYVVHRYLEYLKNYDKVLERSFPGAMRVYRVFTVGIKEFAQDLRDYFRIVRMLNAPQRDRFKNLTRREIELYHQMPKDMLKLAPVLIISTLPLANYVIFPIAYFFPRTFLSRHFWNLQQKSEFNVSDLKDRLLHNRPLFRCVQAQLDKLEGHKRYAEWASLLGMIGSGVQPHVEQILRCKELFMCEPYHLIYLKRRHVRHLLKVHDLHTGWFRRTRLSERAVILKAMDNAILREGGVHNMPAEALRNACLIRGLNPANMRNEDMISWLNNWIAISSAVDKENLSLLLHCPILLAYNEPSNWSLIYKDKS</sequence>
<dbReference type="PROSITE" id="PS51758">
    <property type="entry name" value="LETM1_RBD"/>
    <property type="match status" value="1"/>
</dbReference>
<evidence type="ECO:0000256" key="5">
    <source>
        <dbReference type="ARBA" id="ARBA00023128"/>
    </source>
</evidence>
<evidence type="ECO:0000256" key="7">
    <source>
        <dbReference type="PROSITE-ProRule" id="PRU01094"/>
    </source>
</evidence>
<dbReference type="EMBL" id="JABDTM020028290">
    <property type="protein sequence ID" value="KAH0809172.1"/>
    <property type="molecule type" value="Genomic_DNA"/>
</dbReference>
<evidence type="ECO:0000256" key="4">
    <source>
        <dbReference type="ARBA" id="ARBA00022989"/>
    </source>
</evidence>
<dbReference type="GO" id="GO:0005743">
    <property type="term" value="C:mitochondrial inner membrane"/>
    <property type="evidence" value="ECO:0007669"/>
    <property type="project" value="UniProtKB-SubCell"/>
</dbReference>
<dbReference type="AlphaFoldDB" id="A0A8J6H799"/>
<feature type="domain" description="Letm1 RBD" evidence="9">
    <location>
        <begin position="227"/>
        <end position="405"/>
    </location>
</feature>
<keyword evidence="11" id="KW-1185">Reference proteome</keyword>
<keyword evidence="6 8" id="KW-0472">Membrane</keyword>
<gene>
    <name evidence="10" type="ORF">GEV33_013617</name>
</gene>